<gene>
    <name evidence="2" type="ORF">BLA24_24840</name>
</gene>
<feature type="compositionally biased region" description="Acidic residues" evidence="1">
    <location>
        <begin position="147"/>
        <end position="161"/>
    </location>
</feature>
<dbReference type="OrthoDB" id="3871158at2"/>
<evidence type="ECO:0000313" key="2">
    <source>
        <dbReference type="EMBL" id="PHQ49289.1"/>
    </source>
</evidence>
<evidence type="ECO:0008006" key="4">
    <source>
        <dbReference type="Google" id="ProtNLM"/>
    </source>
</evidence>
<feature type="region of interest" description="Disordered" evidence="1">
    <location>
        <begin position="102"/>
        <end position="170"/>
    </location>
</feature>
<proteinExistence type="predicted"/>
<evidence type="ECO:0000313" key="3">
    <source>
        <dbReference type="Proteomes" id="UP000222531"/>
    </source>
</evidence>
<accession>A0A2G1XDP4</accession>
<sequence length="316" mass="34200">MHRNVSAPARFFSQVPNEIIRHPRLSPDAKCLLLWQLSLPGDLDQPFYTTAQRAGIKKTAFTRAKRQLIAEGYFHDWRRQGPDGRWATEQLISNVPLTREEAAAVRDGKQPPGAADPAPGEPSRRAVGRSPEKTEGNTSHPPLPPAEEADEVDEAGQAEGEEPARGAHTERGARLLAALVRTDRRLRLGGGDVRQLAPLAGEWLLRGVTPHDLHEALTSGLPDRLRSPAGILRDRLTRKMPEPPAHGPAPEGVPRPRPLRACAGRCGRVIRPLGDETHCRDCRTQGAVDREGGAVAATRRGVAAVQAAMLGAACLP</sequence>
<organism evidence="2 3">
    <name type="scientific">Streptomyces cinnamoneus</name>
    <name type="common">Streptoverticillium cinnamoneum</name>
    <dbReference type="NCBI Taxonomy" id="53446"/>
    <lineage>
        <taxon>Bacteria</taxon>
        <taxon>Bacillati</taxon>
        <taxon>Actinomycetota</taxon>
        <taxon>Actinomycetes</taxon>
        <taxon>Kitasatosporales</taxon>
        <taxon>Streptomycetaceae</taxon>
        <taxon>Streptomyces</taxon>
        <taxon>Streptomyces cinnamoneus group</taxon>
    </lineage>
</organism>
<name>A0A2G1XDP4_STRCJ</name>
<dbReference type="AlphaFoldDB" id="A0A2G1XDP4"/>
<dbReference type="Proteomes" id="UP000222531">
    <property type="component" value="Unassembled WGS sequence"/>
</dbReference>
<comment type="caution">
    <text evidence="2">The sequence shown here is derived from an EMBL/GenBank/DDBJ whole genome shotgun (WGS) entry which is preliminary data.</text>
</comment>
<dbReference type="EMBL" id="NHZO01000154">
    <property type="protein sequence ID" value="PHQ49289.1"/>
    <property type="molecule type" value="Genomic_DNA"/>
</dbReference>
<protein>
    <recommendedName>
        <fullName evidence="4">Helix-turn-helix domain-containing protein</fullName>
    </recommendedName>
</protein>
<reference evidence="2 3" key="1">
    <citation type="journal article" date="2017" name="Biochemistry">
        <title>Identification of the Biosynthetic Pathway for the Antibiotic Bicyclomycin.</title>
        <authorList>
            <person name="Patteson J."/>
            <person name="Cai W."/>
            <person name="Johnson R.A."/>
            <person name="Santa Maria K."/>
            <person name="Li B."/>
        </authorList>
    </citation>
    <scope>NUCLEOTIDE SEQUENCE [LARGE SCALE GENOMIC DNA]</scope>
    <source>
        <strain evidence="2 3">ATCC 21532</strain>
    </source>
</reference>
<dbReference type="RefSeq" id="WP_099201242.1">
    <property type="nucleotide sequence ID" value="NZ_NHZO01000154.1"/>
</dbReference>
<evidence type="ECO:0000256" key="1">
    <source>
        <dbReference type="SAM" id="MobiDB-lite"/>
    </source>
</evidence>
<keyword evidence="3" id="KW-1185">Reference proteome</keyword>